<evidence type="ECO:0000313" key="2">
    <source>
        <dbReference type="EMBL" id="SLN72015.1"/>
    </source>
</evidence>
<feature type="compositionally biased region" description="Basic residues" evidence="1">
    <location>
        <begin position="129"/>
        <end position="141"/>
    </location>
</feature>
<evidence type="ECO:0000256" key="1">
    <source>
        <dbReference type="SAM" id="MobiDB-lite"/>
    </source>
</evidence>
<dbReference type="AlphaFoldDB" id="A0A1X7A7B9"/>
<sequence length="156" mass="17614">MAGVVRINRSELMRLAWMWARQEQGYTFIYNWTPGPGYGHRRAATGPEKRAVFAECLRRAWAEMKARVARLAAHAANLGELGDRSASSLRAEIRDIETRNRIGPDGWKRLSQLQAALRMCGEASEPRPLRHAKRPQQRVRIPRTPTTASAAATLRV</sequence>
<proteinExistence type="predicted"/>
<organism evidence="2 3">
    <name type="scientific">Roseivivax jejudonensis</name>
    <dbReference type="NCBI Taxonomy" id="1529041"/>
    <lineage>
        <taxon>Bacteria</taxon>
        <taxon>Pseudomonadati</taxon>
        <taxon>Pseudomonadota</taxon>
        <taxon>Alphaproteobacteria</taxon>
        <taxon>Rhodobacterales</taxon>
        <taxon>Roseobacteraceae</taxon>
        <taxon>Roseivivax</taxon>
    </lineage>
</organism>
<evidence type="ECO:0000313" key="3">
    <source>
        <dbReference type="Proteomes" id="UP000193570"/>
    </source>
</evidence>
<dbReference type="RefSeq" id="WP_085793438.1">
    <property type="nucleotide sequence ID" value="NZ_FWFK01000008.1"/>
</dbReference>
<dbReference type="Proteomes" id="UP000193570">
    <property type="component" value="Unassembled WGS sequence"/>
</dbReference>
<name>A0A1X7A7B9_9RHOB</name>
<reference evidence="2 3" key="1">
    <citation type="submission" date="2017-03" db="EMBL/GenBank/DDBJ databases">
        <authorList>
            <person name="Afonso C.L."/>
            <person name="Miller P.J."/>
            <person name="Scott M.A."/>
            <person name="Spackman E."/>
            <person name="Goraichik I."/>
            <person name="Dimitrov K.M."/>
            <person name="Suarez D.L."/>
            <person name="Swayne D.E."/>
        </authorList>
    </citation>
    <scope>NUCLEOTIDE SEQUENCE [LARGE SCALE GENOMIC DNA]</scope>
    <source>
        <strain evidence="2 3">CECT 8625</strain>
    </source>
</reference>
<keyword evidence="3" id="KW-1185">Reference proteome</keyword>
<feature type="region of interest" description="Disordered" evidence="1">
    <location>
        <begin position="126"/>
        <end position="156"/>
    </location>
</feature>
<accession>A0A1X7A7B9</accession>
<dbReference type="EMBL" id="FWFK01000008">
    <property type="protein sequence ID" value="SLN72015.1"/>
    <property type="molecule type" value="Genomic_DNA"/>
</dbReference>
<feature type="compositionally biased region" description="Low complexity" evidence="1">
    <location>
        <begin position="144"/>
        <end position="156"/>
    </location>
</feature>
<protein>
    <submittedName>
        <fullName evidence="2">Uncharacterized protein</fullName>
    </submittedName>
</protein>
<dbReference type="OrthoDB" id="7726461at2"/>
<gene>
    <name evidence="2" type="ORF">ROJ8625_03773</name>
</gene>